<proteinExistence type="predicted"/>
<keyword evidence="1" id="KW-0812">Transmembrane</keyword>
<feature type="transmembrane region" description="Helical" evidence="1">
    <location>
        <begin position="432"/>
        <end position="453"/>
    </location>
</feature>
<keyword evidence="1" id="KW-0472">Membrane</keyword>
<feature type="transmembrane region" description="Helical" evidence="1">
    <location>
        <begin position="382"/>
        <end position="412"/>
    </location>
</feature>
<gene>
    <name evidence="2" type="ORF">VXJ25_05160</name>
</gene>
<accession>A0ABU7R9X2</accession>
<dbReference type="RefSeq" id="WP_330958145.1">
    <property type="nucleotide sequence ID" value="NZ_JAZGJQ010000004.1"/>
</dbReference>
<dbReference type="Proteomes" id="UP001332931">
    <property type="component" value="Unassembled WGS sequence"/>
</dbReference>
<reference evidence="2 3" key="1">
    <citation type="submission" date="2024-01" db="EMBL/GenBank/DDBJ databases">
        <title>Description of Olsenella sp. nov., isolated from pig feces.</title>
        <authorList>
            <person name="Chang Y.-H."/>
        </authorList>
    </citation>
    <scope>NUCLEOTIDE SEQUENCE [LARGE SCALE GENOMIC DNA]</scope>
    <source>
        <strain evidence="2 3">YH-ols2223</strain>
    </source>
</reference>
<keyword evidence="1" id="KW-1133">Transmembrane helix</keyword>
<feature type="transmembrane region" description="Helical" evidence="1">
    <location>
        <begin position="293"/>
        <end position="314"/>
    </location>
</feature>
<organism evidence="2 3">
    <name type="scientific">Olsenella absiana</name>
    <dbReference type="NCBI Taxonomy" id="3115222"/>
    <lineage>
        <taxon>Bacteria</taxon>
        <taxon>Bacillati</taxon>
        <taxon>Actinomycetota</taxon>
        <taxon>Coriobacteriia</taxon>
        <taxon>Coriobacteriales</taxon>
        <taxon>Atopobiaceae</taxon>
        <taxon>Olsenella</taxon>
    </lineage>
</organism>
<dbReference type="EMBL" id="JAZGJQ010000004">
    <property type="protein sequence ID" value="MEE6147380.1"/>
    <property type="molecule type" value="Genomic_DNA"/>
</dbReference>
<feature type="transmembrane region" description="Helical" evidence="1">
    <location>
        <begin position="525"/>
        <end position="552"/>
    </location>
</feature>
<sequence>MDETSGGVFQATSDAPSVTLYFSEPFDLDTVRMSLSDEGNTHTTVWDSLGFHAGRMLDVTVSSRTEGTSVYTGPVSQRLLSGDPSSEVVVMPETREGVDSVRLDFPNVTAGETISLSQGFQANQAVPVVVHWPLVIFIAIIGLLVVCALPGSIPSRTRWLECTAMRRTVTAGVVVVLGLVSVAASYVSGPQEDVTMNETFAAYNDPMQFQHVAESMLEGHAWIDEEVPSWLAEAENPYDFDFRRSESLSNGEAYLFDYAFYDGRYYSYDGILPVLTLFLPYRAITGTDLSNNAATAALAVVATVMAVCLANALLSRFRRDASVSEHVFGMLAMWLCTCVLWLAFYPTVYHEVILSGVSAAEGGVALWISADADGRRPLRRSRLLLGSLLVGATLLARPALVLCSLIALALYWHRFFRKPPEEREFFGTSGTAALNTALTILPILLMGVVAMAWNYARFGNPLDFGYKYNLTGFDMAHKTTSSRQVLFGIFMYFFTPVIANCSFPFFDANTLWFTTQPYSDMMGTISGIIIESYYGGILAFFPFITLGILLLLSPKARTNLKRMFGSKLPLLLSFIAVAIAIFDSTVAVTQRYQADFTWLLCCCSLIAYCSWANARQENMKACHFALLPLMILLCVSVVLCFANLFATDRYAALTITNPSVWWSAETWFLGIS</sequence>
<feature type="transmembrane region" description="Helical" evidence="1">
    <location>
        <begin position="596"/>
        <end position="614"/>
    </location>
</feature>
<evidence type="ECO:0000313" key="2">
    <source>
        <dbReference type="EMBL" id="MEE6147380.1"/>
    </source>
</evidence>
<feature type="transmembrane region" description="Helical" evidence="1">
    <location>
        <begin position="485"/>
        <end position="505"/>
    </location>
</feature>
<keyword evidence="3" id="KW-1185">Reference proteome</keyword>
<comment type="caution">
    <text evidence="2">The sequence shown here is derived from an EMBL/GenBank/DDBJ whole genome shotgun (WGS) entry which is preliminary data.</text>
</comment>
<evidence type="ECO:0008006" key="4">
    <source>
        <dbReference type="Google" id="ProtNLM"/>
    </source>
</evidence>
<protein>
    <recommendedName>
        <fullName evidence="4">Glycosyltransferase RgtA/B/C/D-like domain-containing protein</fullName>
    </recommendedName>
</protein>
<feature type="transmembrane region" description="Helical" evidence="1">
    <location>
        <begin position="326"/>
        <end position="346"/>
    </location>
</feature>
<feature type="transmembrane region" description="Helical" evidence="1">
    <location>
        <begin position="169"/>
        <end position="187"/>
    </location>
</feature>
<name>A0ABU7R9X2_9ACTN</name>
<evidence type="ECO:0000313" key="3">
    <source>
        <dbReference type="Proteomes" id="UP001332931"/>
    </source>
</evidence>
<feature type="transmembrane region" description="Helical" evidence="1">
    <location>
        <begin position="626"/>
        <end position="646"/>
    </location>
</feature>
<evidence type="ECO:0000256" key="1">
    <source>
        <dbReference type="SAM" id="Phobius"/>
    </source>
</evidence>
<feature type="transmembrane region" description="Helical" evidence="1">
    <location>
        <begin position="352"/>
        <end position="370"/>
    </location>
</feature>
<feature type="transmembrane region" description="Helical" evidence="1">
    <location>
        <begin position="564"/>
        <end position="584"/>
    </location>
</feature>
<feature type="transmembrane region" description="Helical" evidence="1">
    <location>
        <begin position="130"/>
        <end position="149"/>
    </location>
</feature>